<feature type="region of interest" description="Disordered" evidence="7">
    <location>
        <begin position="92"/>
        <end position="114"/>
    </location>
</feature>
<accession>A0ABM1A0N8</accession>
<keyword evidence="3 5" id="KW-0371">Homeobox</keyword>
<dbReference type="Pfam" id="PF00046">
    <property type="entry name" value="Homeodomain"/>
    <property type="match status" value="1"/>
</dbReference>
<gene>
    <name evidence="10" type="primary">LOC101863746</name>
</gene>
<feature type="compositionally biased region" description="Basic and acidic residues" evidence="7">
    <location>
        <begin position="145"/>
        <end position="157"/>
    </location>
</feature>
<feature type="region of interest" description="Disordered" evidence="7">
    <location>
        <begin position="282"/>
        <end position="326"/>
    </location>
</feature>
<feature type="DNA-binding region" description="Homeobox" evidence="5">
    <location>
        <begin position="321"/>
        <end position="380"/>
    </location>
</feature>
<dbReference type="PROSITE" id="PS00027">
    <property type="entry name" value="HOMEOBOX_1"/>
    <property type="match status" value="1"/>
</dbReference>
<dbReference type="Proteomes" id="UP000694888">
    <property type="component" value="Unplaced"/>
</dbReference>
<feature type="region of interest" description="Disordered" evidence="7">
    <location>
        <begin position="1"/>
        <end position="23"/>
    </location>
</feature>
<dbReference type="SUPFAM" id="SSF46689">
    <property type="entry name" value="Homeodomain-like"/>
    <property type="match status" value="1"/>
</dbReference>
<dbReference type="InterPro" id="IPR001356">
    <property type="entry name" value="HD"/>
</dbReference>
<evidence type="ECO:0000256" key="5">
    <source>
        <dbReference type="PROSITE-ProRule" id="PRU00108"/>
    </source>
</evidence>
<dbReference type="PANTHER" id="PTHR24329">
    <property type="entry name" value="HOMEOBOX PROTEIN ARISTALESS"/>
    <property type="match status" value="1"/>
</dbReference>
<dbReference type="CDD" id="cd00086">
    <property type="entry name" value="homeodomain"/>
    <property type="match status" value="1"/>
</dbReference>
<evidence type="ECO:0000256" key="2">
    <source>
        <dbReference type="ARBA" id="ARBA00023125"/>
    </source>
</evidence>
<feature type="compositionally biased region" description="Polar residues" evidence="7">
    <location>
        <begin position="528"/>
        <end position="537"/>
    </location>
</feature>
<keyword evidence="9" id="KW-1185">Reference proteome</keyword>
<feature type="region of interest" description="Disordered" evidence="7">
    <location>
        <begin position="40"/>
        <end position="78"/>
    </location>
</feature>
<comment type="subcellular location">
    <subcellularLocation>
        <location evidence="1 5 6">Nucleus</location>
    </subcellularLocation>
</comment>
<evidence type="ECO:0000256" key="1">
    <source>
        <dbReference type="ARBA" id="ARBA00004123"/>
    </source>
</evidence>
<evidence type="ECO:0000313" key="10">
    <source>
        <dbReference type="RefSeq" id="XP_012938434.1"/>
    </source>
</evidence>
<proteinExistence type="predicted"/>
<feature type="compositionally biased region" description="Polar residues" evidence="7">
    <location>
        <begin position="94"/>
        <end position="111"/>
    </location>
</feature>
<dbReference type="GO" id="GO:0003677">
    <property type="term" value="F:DNA binding"/>
    <property type="evidence" value="ECO:0007669"/>
    <property type="project" value="UniProtKB-KW"/>
</dbReference>
<sequence>MDDDLQTSGQGEGGVHLHGNNNSKVSPLMAYILDIAPNEDAKRRSSCHDINPSTTETQELKSQHPFAPADVPTPRLDSFNFPYLKSLQDLSAKVASTEQNSSSPQTQTGQPPHQKAFLHAHAAGYPLSMDTCGSASSFRSHEERFLSSSDVSDRDSNSNHSSPERGTPIAFSQDDGGDELPPTSHLNSLRKSSSPQIGLSRRTEADFPESVFYTRENTLKHLQSLACFSTANNSLARRSPVRPCENSYEGSGQSVSYSSSMSPIYCHSLSSRCQPGFMQYNVKTSPRDMESPEKEERSLGVLSPGCIDDRLHRSQSKESKRPRNRTTFTAHQLESMERAFRKAPYPDVVTREDLAQRLCLHESRVQVWFQNRRAKWRKGVAPKVQMNAMTGDNKASVRVGSTAHVLQLLSSVRSQYADRRDDNHTMYKPSPAPLHPPAPSTNQTTYQCPPFPFPPSWPMTSPAYLWYLYGGIPPTAVSSAASSAAASAATAASLYVKPETSRSHLRGDDKDKDSNSRALLTGLDEQSRGSQQGEMPS</sequence>
<evidence type="ECO:0000259" key="8">
    <source>
        <dbReference type="PROSITE" id="PS50071"/>
    </source>
</evidence>
<evidence type="ECO:0000256" key="3">
    <source>
        <dbReference type="ARBA" id="ARBA00023155"/>
    </source>
</evidence>
<dbReference type="InterPro" id="IPR017970">
    <property type="entry name" value="Homeobox_CS"/>
</dbReference>
<evidence type="ECO:0000313" key="9">
    <source>
        <dbReference type="Proteomes" id="UP000694888"/>
    </source>
</evidence>
<dbReference type="InterPro" id="IPR009057">
    <property type="entry name" value="Homeodomain-like_sf"/>
</dbReference>
<feature type="compositionally biased region" description="Basic and acidic residues" evidence="7">
    <location>
        <begin position="499"/>
        <end position="515"/>
    </location>
</feature>
<feature type="region of interest" description="Disordered" evidence="7">
    <location>
        <begin position="145"/>
        <end position="202"/>
    </location>
</feature>
<feature type="region of interest" description="Disordered" evidence="7">
    <location>
        <begin position="491"/>
        <end position="537"/>
    </location>
</feature>
<dbReference type="Gene3D" id="1.10.10.60">
    <property type="entry name" value="Homeodomain-like"/>
    <property type="match status" value="1"/>
</dbReference>
<feature type="compositionally biased region" description="Polar residues" evidence="7">
    <location>
        <begin position="184"/>
        <end position="197"/>
    </location>
</feature>
<protein>
    <submittedName>
        <fullName evidence="10">Homeobox protein Hmx</fullName>
    </submittedName>
</protein>
<dbReference type="RefSeq" id="XP_012938434.1">
    <property type="nucleotide sequence ID" value="XM_013082980.1"/>
</dbReference>
<feature type="compositionally biased region" description="Basic and acidic residues" evidence="7">
    <location>
        <begin position="285"/>
        <end position="298"/>
    </location>
</feature>
<keyword evidence="4 5" id="KW-0539">Nucleus</keyword>
<dbReference type="PANTHER" id="PTHR24329:SF543">
    <property type="entry name" value="FI01017P-RELATED"/>
    <property type="match status" value="1"/>
</dbReference>
<feature type="region of interest" description="Disordered" evidence="7">
    <location>
        <begin position="417"/>
        <end position="447"/>
    </location>
</feature>
<keyword evidence="2 5" id="KW-0238">DNA-binding</keyword>
<organism evidence="9 10">
    <name type="scientific">Aplysia californica</name>
    <name type="common">California sea hare</name>
    <dbReference type="NCBI Taxonomy" id="6500"/>
    <lineage>
        <taxon>Eukaryota</taxon>
        <taxon>Metazoa</taxon>
        <taxon>Spiralia</taxon>
        <taxon>Lophotrochozoa</taxon>
        <taxon>Mollusca</taxon>
        <taxon>Gastropoda</taxon>
        <taxon>Heterobranchia</taxon>
        <taxon>Euthyneura</taxon>
        <taxon>Tectipleura</taxon>
        <taxon>Aplysiida</taxon>
        <taxon>Aplysioidea</taxon>
        <taxon>Aplysiidae</taxon>
        <taxon>Aplysia</taxon>
    </lineage>
</organism>
<feature type="compositionally biased region" description="Basic and acidic residues" evidence="7">
    <location>
        <begin position="307"/>
        <end position="321"/>
    </location>
</feature>
<feature type="compositionally biased region" description="Pro residues" evidence="7">
    <location>
        <begin position="430"/>
        <end position="439"/>
    </location>
</feature>
<dbReference type="GeneID" id="101863746"/>
<dbReference type="PROSITE" id="PS50071">
    <property type="entry name" value="HOMEOBOX_2"/>
    <property type="match status" value="1"/>
</dbReference>
<evidence type="ECO:0000256" key="4">
    <source>
        <dbReference type="ARBA" id="ARBA00023242"/>
    </source>
</evidence>
<reference evidence="10" key="1">
    <citation type="submission" date="2025-08" db="UniProtKB">
        <authorList>
            <consortium name="RefSeq"/>
        </authorList>
    </citation>
    <scope>IDENTIFICATION</scope>
</reference>
<dbReference type="SMART" id="SM00389">
    <property type="entry name" value="HOX"/>
    <property type="match status" value="1"/>
</dbReference>
<name>A0ABM1A0N8_APLCA</name>
<dbReference type="InterPro" id="IPR050649">
    <property type="entry name" value="Paired_Homeobox_TFs"/>
</dbReference>
<evidence type="ECO:0000256" key="7">
    <source>
        <dbReference type="SAM" id="MobiDB-lite"/>
    </source>
</evidence>
<feature type="domain" description="Homeobox" evidence="8">
    <location>
        <begin position="319"/>
        <end position="379"/>
    </location>
</feature>
<evidence type="ECO:0000256" key="6">
    <source>
        <dbReference type="RuleBase" id="RU000682"/>
    </source>
</evidence>